<sequence>MQEIKVRISKIVDETPDTRSFYLEQLDGKSLDYVAGQFLTFIFSVNGREVRRSYSIGSTPGYENELFITVKRKENGEISRKMLDHFKEGDILTCLLPSGKFINESDWGNNLQYFFFAAGSGIVPVYGIIKSILHKNPNAPIFLLNQTTSEQDIIYKDGLSRLQNKYVNFEYQLFLSRPSTKSISVQRLNNLQVEKLVNDRVHNKEERENARFYVCGPTTFMRMVRFTLRLDGFREEQIKQEQFVIQENNYSAPLIVDKNNKHVKILAKEGIFEFEVQYPETILHAGKIAKVSLPFSCSAGQCSTCAVVCTSGEVVMTKNDILTDKDLTNGLVLTCTGHPATDIVLDYTLKN</sequence>
<dbReference type="InterPro" id="IPR050415">
    <property type="entry name" value="MRET"/>
</dbReference>
<keyword evidence="6" id="KW-0560">Oxidoreductase</keyword>
<dbReference type="PROSITE" id="PS00197">
    <property type="entry name" value="2FE2S_FER_1"/>
    <property type="match status" value="1"/>
</dbReference>
<dbReference type="Gene3D" id="3.10.20.30">
    <property type="match status" value="1"/>
</dbReference>
<dbReference type="PROSITE" id="PS51085">
    <property type="entry name" value="2FE2S_FER_2"/>
    <property type="match status" value="1"/>
</dbReference>
<dbReference type="PANTHER" id="PTHR47354">
    <property type="entry name" value="NADH OXIDOREDUCTASE HCR"/>
    <property type="match status" value="1"/>
</dbReference>
<protein>
    <submittedName>
        <fullName evidence="11">Oxidoreductase</fullName>
    </submittedName>
</protein>
<dbReference type="InterPro" id="IPR017938">
    <property type="entry name" value="Riboflavin_synthase-like_b-brl"/>
</dbReference>
<evidence type="ECO:0000259" key="9">
    <source>
        <dbReference type="PROSITE" id="PS51085"/>
    </source>
</evidence>
<keyword evidence="3" id="KW-0001">2Fe-2S</keyword>
<accession>A0A2W5HDU5</accession>
<dbReference type="Pfam" id="PF00970">
    <property type="entry name" value="FAD_binding_6"/>
    <property type="match status" value="1"/>
</dbReference>
<dbReference type="InterPro" id="IPR006058">
    <property type="entry name" value="2Fe2S_fd_BS"/>
</dbReference>
<dbReference type="GO" id="GO:0050660">
    <property type="term" value="F:flavin adenine dinucleotide binding"/>
    <property type="evidence" value="ECO:0007669"/>
    <property type="project" value="TreeGrafter"/>
</dbReference>
<keyword evidence="5" id="KW-0274">FAD</keyword>
<comment type="cofactor">
    <cofactor evidence="1">
        <name>FAD</name>
        <dbReference type="ChEBI" id="CHEBI:57692"/>
    </cofactor>
</comment>
<dbReference type="InterPro" id="IPR017927">
    <property type="entry name" value="FAD-bd_FR_type"/>
</dbReference>
<evidence type="ECO:0000256" key="6">
    <source>
        <dbReference type="ARBA" id="ARBA00023002"/>
    </source>
</evidence>
<keyword evidence="4" id="KW-0479">Metal-binding</keyword>
<name>A0A2W5HDU5_9SPHI</name>
<dbReference type="InterPro" id="IPR039261">
    <property type="entry name" value="FNR_nucleotide-bd"/>
</dbReference>
<dbReference type="GO" id="GO:0046872">
    <property type="term" value="F:metal ion binding"/>
    <property type="evidence" value="ECO:0007669"/>
    <property type="project" value="UniProtKB-KW"/>
</dbReference>
<evidence type="ECO:0000259" key="10">
    <source>
        <dbReference type="PROSITE" id="PS51384"/>
    </source>
</evidence>
<dbReference type="SUPFAM" id="SSF63380">
    <property type="entry name" value="Riboflavin synthase domain-like"/>
    <property type="match status" value="1"/>
</dbReference>
<keyword evidence="8" id="KW-0411">Iron-sulfur</keyword>
<dbReference type="GO" id="GO:0051537">
    <property type="term" value="F:2 iron, 2 sulfur cluster binding"/>
    <property type="evidence" value="ECO:0007669"/>
    <property type="project" value="UniProtKB-KW"/>
</dbReference>
<dbReference type="PROSITE" id="PS51384">
    <property type="entry name" value="FAD_FR"/>
    <property type="match status" value="1"/>
</dbReference>
<dbReference type="Proteomes" id="UP000249645">
    <property type="component" value="Unassembled WGS sequence"/>
</dbReference>
<evidence type="ECO:0000256" key="3">
    <source>
        <dbReference type="ARBA" id="ARBA00022714"/>
    </source>
</evidence>
<dbReference type="InterPro" id="IPR036010">
    <property type="entry name" value="2Fe-2S_ferredoxin-like_sf"/>
</dbReference>
<dbReference type="GO" id="GO:0016491">
    <property type="term" value="F:oxidoreductase activity"/>
    <property type="evidence" value="ECO:0007669"/>
    <property type="project" value="UniProtKB-KW"/>
</dbReference>
<evidence type="ECO:0000256" key="1">
    <source>
        <dbReference type="ARBA" id="ARBA00001974"/>
    </source>
</evidence>
<dbReference type="EMBL" id="QFOI01000018">
    <property type="protein sequence ID" value="PZP51899.1"/>
    <property type="molecule type" value="Genomic_DNA"/>
</dbReference>
<feature type="domain" description="FAD-binding FR-type" evidence="10">
    <location>
        <begin position="1"/>
        <end position="104"/>
    </location>
</feature>
<evidence type="ECO:0000313" key="12">
    <source>
        <dbReference type="Proteomes" id="UP000249645"/>
    </source>
</evidence>
<evidence type="ECO:0000256" key="7">
    <source>
        <dbReference type="ARBA" id="ARBA00023004"/>
    </source>
</evidence>
<feature type="domain" description="2Fe-2S ferredoxin-type" evidence="9">
    <location>
        <begin position="261"/>
        <end position="351"/>
    </location>
</feature>
<evidence type="ECO:0000256" key="4">
    <source>
        <dbReference type="ARBA" id="ARBA00022723"/>
    </source>
</evidence>
<dbReference type="InterPro" id="IPR012675">
    <property type="entry name" value="Beta-grasp_dom_sf"/>
</dbReference>
<dbReference type="PANTHER" id="PTHR47354:SF8">
    <property type="entry name" value="1,2-PHENYLACETYL-COA EPOXIDASE, SUBUNIT E"/>
    <property type="match status" value="1"/>
</dbReference>
<evidence type="ECO:0000256" key="8">
    <source>
        <dbReference type="ARBA" id="ARBA00023014"/>
    </source>
</evidence>
<evidence type="ECO:0000256" key="2">
    <source>
        <dbReference type="ARBA" id="ARBA00022630"/>
    </source>
</evidence>
<proteinExistence type="predicted"/>
<dbReference type="InterPro" id="IPR001433">
    <property type="entry name" value="OxRdtase_FAD/NAD-bd"/>
</dbReference>
<evidence type="ECO:0000256" key="5">
    <source>
        <dbReference type="ARBA" id="ARBA00022827"/>
    </source>
</evidence>
<evidence type="ECO:0000313" key="11">
    <source>
        <dbReference type="EMBL" id="PZP51899.1"/>
    </source>
</evidence>
<dbReference type="SUPFAM" id="SSF52343">
    <property type="entry name" value="Ferredoxin reductase-like, C-terminal NADP-linked domain"/>
    <property type="match status" value="1"/>
</dbReference>
<dbReference type="Gene3D" id="2.40.30.10">
    <property type="entry name" value="Translation factors"/>
    <property type="match status" value="1"/>
</dbReference>
<dbReference type="Gene3D" id="3.40.50.80">
    <property type="entry name" value="Nucleotide-binding domain of ferredoxin-NADP reductase (FNR) module"/>
    <property type="match status" value="1"/>
</dbReference>
<organism evidence="11 12">
    <name type="scientific">Pseudopedobacter saltans</name>
    <dbReference type="NCBI Taxonomy" id="151895"/>
    <lineage>
        <taxon>Bacteria</taxon>
        <taxon>Pseudomonadati</taxon>
        <taxon>Bacteroidota</taxon>
        <taxon>Sphingobacteriia</taxon>
        <taxon>Sphingobacteriales</taxon>
        <taxon>Sphingobacteriaceae</taxon>
        <taxon>Pseudopedobacter</taxon>
    </lineage>
</organism>
<dbReference type="InterPro" id="IPR001041">
    <property type="entry name" value="2Fe-2S_ferredoxin-type"/>
</dbReference>
<dbReference type="SUPFAM" id="SSF54292">
    <property type="entry name" value="2Fe-2S ferredoxin-like"/>
    <property type="match status" value="1"/>
</dbReference>
<keyword evidence="2" id="KW-0285">Flavoprotein</keyword>
<dbReference type="InterPro" id="IPR008333">
    <property type="entry name" value="Cbr1-like_FAD-bd_dom"/>
</dbReference>
<keyword evidence="7" id="KW-0408">Iron</keyword>
<dbReference type="CDD" id="cd00207">
    <property type="entry name" value="fer2"/>
    <property type="match status" value="1"/>
</dbReference>
<dbReference type="AlphaFoldDB" id="A0A2W5HDU5"/>
<dbReference type="Pfam" id="PF00111">
    <property type="entry name" value="Fer2"/>
    <property type="match status" value="1"/>
</dbReference>
<reference evidence="11 12" key="1">
    <citation type="submission" date="2017-11" db="EMBL/GenBank/DDBJ databases">
        <title>Infants hospitalized years apart are colonized by the same room-sourced microbial strains.</title>
        <authorList>
            <person name="Brooks B."/>
            <person name="Olm M.R."/>
            <person name="Firek B.A."/>
            <person name="Baker R."/>
            <person name="Thomas B.C."/>
            <person name="Morowitz M.J."/>
            <person name="Banfield J.F."/>
        </authorList>
    </citation>
    <scope>NUCLEOTIDE SEQUENCE [LARGE SCALE GENOMIC DNA]</scope>
    <source>
        <strain evidence="11">S2_009_000_R2_76</strain>
    </source>
</reference>
<gene>
    <name evidence="11" type="ORF">DI598_02080</name>
</gene>
<dbReference type="Pfam" id="PF00175">
    <property type="entry name" value="NAD_binding_1"/>
    <property type="match status" value="1"/>
</dbReference>
<comment type="caution">
    <text evidence="11">The sequence shown here is derived from an EMBL/GenBank/DDBJ whole genome shotgun (WGS) entry which is preliminary data.</text>
</comment>